<comment type="catalytic activity">
    <reaction evidence="7">
        <text>L-threonyl-[protein] + ATP = O-phospho-L-threonyl-[protein] + ADP + H(+)</text>
        <dbReference type="Rhea" id="RHEA:46608"/>
        <dbReference type="Rhea" id="RHEA-COMP:11060"/>
        <dbReference type="Rhea" id="RHEA-COMP:11605"/>
        <dbReference type="ChEBI" id="CHEBI:15378"/>
        <dbReference type="ChEBI" id="CHEBI:30013"/>
        <dbReference type="ChEBI" id="CHEBI:30616"/>
        <dbReference type="ChEBI" id="CHEBI:61977"/>
        <dbReference type="ChEBI" id="CHEBI:456216"/>
        <dbReference type="EC" id="2.7.11.1"/>
    </reaction>
</comment>
<dbReference type="Proteomes" id="UP000604273">
    <property type="component" value="Unassembled WGS sequence"/>
</dbReference>
<dbReference type="SUPFAM" id="SSF56112">
    <property type="entry name" value="Protein kinase-like (PK-like)"/>
    <property type="match status" value="2"/>
</dbReference>
<evidence type="ECO:0000313" key="11">
    <source>
        <dbReference type="Proteomes" id="UP000604273"/>
    </source>
</evidence>
<dbReference type="OrthoDB" id="1911848at2759"/>
<dbReference type="EMBL" id="JABFAI010000561">
    <property type="protein sequence ID" value="KAF4943436.1"/>
    <property type="molecule type" value="Genomic_DNA"/>
</dbReference>
<keyword evidence="2" id="KW-0723">Serine/threonine-protein kinase</keyword>
<dbReference type="InterPro" id="IPR000719">
    <property type="entry name" value="Prot_kinase_dom"/>
</dbReference>
<dbReference type="PANTHER" id="PTHR43671">
    <property type="entry name" value="SERINE/THREONINE-PROTEIN KINASE NEK"/>
    <property type="match status" value="1"/>
</dbReference>
<reference evidence="10" key="2">
    <citation type="submission" date="2020-05" db="EMBL/GenBank/DDBJ databases">
        <authorList>
            <person name="Kim H.-S."/>
            <person name="Proctor R.H."/>
            <person name="Brown D.W."/>
        </authorList>
    </citation>
    <scope>NUCLEOTIDE SEQUENCE</scope>
    <source>
        <strain evidence="10">NRRL 45417</strain>
    </source>
</reference>
<comment type="catalytic activity">
    <reaction evidence="8">
        <text>L-seryl-[protein] + ATP = O-phospho-L-seryl-[protein] + ADP + H(+)</text>
        <dbReference type="Rhea" id="RHEA:17989"/>
        <dbReference type="Rhea" id="RHEA-COMP:9863"/>
        <dbReference type="Rhea" id="RHEA-COMP:11604"/>
        <dbReference type="ChEBI" id="CHEBI:15378"/>
        <dbReference type="ChEBI" id="CHEBI:29999"/>
        <dbReference type="ChEBI" id="CHEBI:30616"/>
        <dbReference type="ChEBI" id="CHEBI:83421"/>
        <dbReference type="ChEBI" id="CHEBI:456216"/>
        <dbReference type="EC" id="2.7.11.1"/>
    </reaction>
</comment>
<gene>
    <name evidence="10" type="ORF">FGADI_13425</name>
</gene>
<dbReference type="InterPro" id="IPR011009">
    <property type="entry name" value="Kinase-like_dom_sf"/>
</dbReference>
<dbReference type="PANTHER" id="PTHR43671:SF98">
    <property type="entry name" value="SERINE_THREONINE-PROTEIN KINASE NEK11"/>
    <property type="match status" value="1"/>
</dbReference>
<keyword evidence="6" id="KW-0067">ATP-binding</keyword>
<protein>
    <recommendedName>
        <fullName evidence="1">non-specific serine/threonine protein kinase</fullName>
        <ecNumber evidence="1">2.7.11.1</ecNumber>
    </recommendedName>
</protein>
<dbReference type="SMART" id="SM00220">
    <property type="entry name" value="S_TKc"/>
    <property type="match status" value="1"/>
</dbReference>
<evidence type="ECO:0000259" key="9">
    <source>
        <dbReference type="PROSITE" id="PS50011"/>
    </source>
</evidence>
<keyword evidence="4" id="KW-0547">Nucleotide-binding</keyword>
<dbReference type="CDD" id="cd00180">
    <property type="entry name" value="PKc"/>
    <property type="match status" value="1"/>
</dbReference>
<evidence type="ECO:0000256" key="4">
    <source>
        <dbReference type="ARBA" id="ARBA00022741"/>
    </source>
</evidence>
<dbReference type="Pfam" id="PF00069">
    <property type="entry name" value="Pkinase"/>
    <property type="match status" value="1"/>
</dbReference>
<feature type="domain" description="Protein kinase" evidence="9">
    <location>
        <begin position="1"/>
        <end position="282"/>
    </location>
</feature>
<accession>A0A8H4SPX2</accession>
<dbReference type="PROSITE" id="PS50011">
    <property type="entry name" value="PROTEIN_KINASE_DOM"/>
    <property type="match status" value="1"/>
</dbReference>
<evidence type="ECO:0000256" key="6">
    <source>
        <dbReference type="ARBA" id="ARBA00022840"/>
    </source>
</evidence>
<name>A0A8H4SPX2_9HYPO</name>
<keyword evidence="5" id="KW-0418">Kinase</keyword>
<evidence type="ECO:0000256" key="1">
    <source>
        <dbReference type="ARBA" id="ARBA00012513"/>
    </source>
</evidence>
<proteinExistence type="predicted"/>
<evidence type="ECO:0000256" key="5">
    <source>
        <dbReference type="ARBA" id="ARBA00022777"/>
    </source>
</evidence>
<evidence type="ECO:0000256" key="3">
    <source>
        <dbReference type="ARBA" id="ARBA00022679"/>
    </source>
</evidence>
<organism evidence="10 11">
    <name type="scientific">Fusarium gaditjirri</name>
    <dbReference type="NCBI Taxonomy" id="282569"/>
    <lineage>
        <taxon>Eukaryota</taxon>
        <taxon>Fungi</taxon>
        <taxon>Dikarya</taxon>
        <taxon>Ascomycota</taxon>
        <taxon>Pezizomycotina</taxon>
        <taxon>Sordariomycetes</taxon>
        <taxon>Hypocreomycetidae</taxon>
        <taxon>Hypocreales</taxon>
        <taxon>Nectriaceae</taxon>
        <taxon>Fusarium</taxon>
        <taxon>Fusarium nisikadoi species complex</taxon>
    </lineage>
</organism>
<comment type="caution">
    <text evidence="10">The sequence shown here is derived from an EMBL/GenBank/DDBJ whole genome shotgun (WGS) entry which is preliminary data.</text>
</comment>
<keyword evidence="3" id="KW-0808">Transferase</keyword>
<evidence type="ECO:0000256" key="7">
    <source>
        <dbReference type="ARBA" id="ARBA00047899"/>
    </source>
</evidence>
<dbReference type="EC" id="2.7.11.1" evidence="1"/>
<keyword evidence="11" id="KW-1185">Reference proteome</keyword>
<dbReference type="InterPro" id="IPR050660">
    <property type="entry name" value="NEK_Ser/Thr_kinase"/>
</dbReference>
<dbReference type="AlphaFoldDB" id="A0A8H4SPX2"/>
<reference evidence="10" key="1">
    <citation type="journal article" date="2020" name="BMC Genomics">
        <title>Correction to: Identification and distribution of gene clusters required for synthesis of sphingolipid metabolism inhibitors in diverse species of the filamentous fungus Fusarium.</title>
        <authorList>
            <person name="Kim H.S."/>
            <person name="Lohmar J.M."/>
            <person name="Busman M."/>
            <person name="Brown D.W."/>
            <person name="Naumann T.A."/>
            <person name="Divon H.H."/>
            <person name="Lysoe E."/>
            <person name="Uhlig S."/>
            <person name="Proctor R.H."/>
        </authorList>
    </citation>
    <scope>NUCLEOTIDE SEQUENCE</scope>
    <source>
        <strain evidence="10">NRRL 45417</strain>
    </source>
</reference>
<dbReference type="GO" id="GO:0004674">
    <property type="term" value="F:protein serine/threonine kinase activity"/>
    <property type="evidence" value="ECO:0007669"/>
    <property type="project" value="UniProtKB-KW"/>
</dbReference>
<evidence type="ECO:0000313" key="10">
    <source>
        <dbReference type="EMBL" id="KAF4943436.1"/>
    </source>
</evidence>
<evidence type="ECO:0000256" key="8">
    <source>
        <dbReference type="ARBA" id="ARBA00048679"/>
    </source>
</evidence>
<dbReference type="GO" id="GO:0005524">
    <property type="term" value="F:ATP binding"/>
    <property type="evidence" value="ECO:0007669"/>
    <property type="project" value="UniProtKB-KW"/>
</dbReference>
<evidence type="ECO:0000256" key="2">
    <source>
        <dbReference type="ARBA" id="ARBA00022527"/>
    </source>
</evidence>
<sequence>MDTGAHYACKVVNIAAELAQSQKQSETEFRIRVRKEIHMVQKLKHPHIVPYTYTQEPKTSHDIQIFMPVYEGNLLNLLQEARDKGREARDKGQEAVLAITSKMLFQMLQALAFVHTHDPPIIHRDVKPLNILHRGGNFFLTDFGIAKMGTWSWDEHTSPVLIEWTTAAPEALKPYLATVQERIPTDENRPEETRTLVIDHLFNDGGRHALIYRCVEQPIDLRDVLTRIEKPSPEYRRALGSTIATQVRSLYVHFRIHHPALRTESFVFFVGPHKPDFTKPYILDWGRQATPEMYQHPEYQEGKPLWFYQVWSLMMVLSEIAEWKPLDRAFRDDAELRSRKLERKRLVTSPGWKGAVTAEIFQYGFGFLEKDRNTLEEYSEWEVKRFFDRLCKLLEPL</sequence>
<dbReference type="Gene3D" id="1.10.510.10">
    <property type="entry name" value="Transferase(Phosphotransferase) domain 1"/>
    <property type="match status" value="1"/>
</dbReference>